<evidence type="ECO:0000259" key="2">
    <source>
        <dbReference type="PROSITE" id="PS51819"/>
    </source>
</evidence>
<dbReference type="InterPro" id="IPR037523">
    <property type="entry name" value="VOC_core"/>
</dbReference>
<evidence type="ECO:0000313" key="4">
    <source>
        <dbReference type="Proteomes" id="UP000268233"/>
    </source>
</evidence>
<dbReference type="SUPFAM" id="SSF54593">
    <property type="entry name" value="Glyoxalase/Bleomycin resistance protein/Dihydroxybiphenyl dioxygenase"/>
    <property type="match status" value="1"/>
</dbReference>
<keyword evidence="1" id="KW-0479">Metal-binding</keyword>
<name>A0A495R676_9EURY</name>
<dbReference type="GO" id="GO:0046491">
    <property type="term" value="P:L-methylmalonyl-CoA metabolic process"/>
    <property type="evidence" value="ECO:0007669"/>
    <property type="project" value="TreeGrafter"/>
</dbReference>
<dbReference type="PANTHER" id="PTHR43048">
    <property type="entry name" value="METHYLMALONYL-COA EPIMERASE"/>
    <property type="match status" value="1"/>
</dbReference>
<keyword evidence="4" id="KW-1185">Reference proteome</keyword>
<evidence type="ECO:0000313" key="3">
    <source>
        <dbReference type="EMBL" id="RKS82762.1"/>
    </source>
</evidence>
<accession>A0A495R676</accession>
<feature type="domain" description="VOC" evidence="2">
    <location>
        <begin position="4"/>
        <end position="133"/>
    </location>
</feature>
<dbReference type="Gene3D" id="3.10.180.10">
    <property type="entry name" value="2,3-Dihydroxybiphenyl 1,2-Dioxygenase, domain 1"/>
    <property type="match status" value="1"/>
</dbReference>
<dbReference type="GO" id="GO:0004493">
    <property type="term" value="F:methylmalonyl-CoA epimerase activity"/>
    <property type="evidence" value="ECO:0007669"/>
    <property type="project" value="TreeGrafter"/>
</dbReference>
<gene>
    <name evidence="3" type="ORF">BDK61_2081</name>
</gene>
<reference evidence="3 4" key="1">
    <citation type="submission" date="2018-10" db="EMBL/GenBank/DDBJ databases">
        <title>Genomic Encyclopedia of Archaeal and Bacterial Type Strains, Phase II (KMG-II): from individual species to whole genera.</title>
        <authorList>
            <person name="Goeker M."/>
        </authorList>
    </citation>
    <scope>NUCLEOTIDE SEQUENCE [LARGE SCALE GENOMIC DNA]</scope>
    <source>
        <strain evidence="3 4">DSM 11927</strain>
    </source>
</reference>
<comment type="caution">
    <text evidence="3">The sequence shown here is derived from an EMBL/GenBank/DDBJ whole genome shotgun (WGS) entry which is preliminary data.</text>
</comment>
<dbReference type="RefSeq" id="WP_121303154.1">
    <property type="nucleotide sequence ID" value="NZ_RBWW01000001.1"/>
</dbReference>
<sequence>MISKIDHLGILVDDIETNRGLFELLGLSVGAIEHVPAFGVDIAFIRVGESLVELVEPVDRGSEIAADLDATPQSALIHHVAFRVDDIETTLLELRNAGVALADEEPRDGAGGVSVAFLDRQAGNGVRVELVERETDVVFS</sequence>
<dbReference type="GO" id="GO:0046872">
    <property type="term" value="F:metal ion binding"/>
    <property type="evidence" value="ECO:0007669"/>
    <property type="project" value="UniProtKB-KW"/>
</dbReference>
<dbReference type="InterPro" id="IPR051785">
    <property type="entry name" value="MMCE/EMCE_epimerase"/>
</dbReference>
<dbReference type="PROSITE" id="PS51819">
    <property type="entry name" value="VOC"/>
    <property type="match status" value="1"/>
</dbReference>
<dbReference type="AlphaFoldDB" id="A0A495R676"/>
<dbReference type="Pfam" id="PF13669">
    <property type="entry name" value="Glyoxalase_4"/>
    <property type="match status" value="1"/>
</dbReference>
<evidence type="ECO:0000256" key="1">
    <source>
        <dbReference type="ARBA" id="ARBA00022723"/>
    </source>
</evidence>
<dbReference type="PANTHER" id="PTHR43048:SF3">
    <property type="entry name" value="METHYLMALONYL-COA EPIMERASE, MITOCHONDRIAL"/>
    <property type="match status" value="1"/>
</dbReference>
<protein>
    <submittedName>
        <fullName evidence="3">Methylmalonyl-CoA epimerase</fullName>
    </submittedName>
</protein>
<dbReference type="InterPro" id="IPR029068">
    <property type="entry name" value="Glyas_Bleomycin-R_OHBP_Dase"/>
</dbReference>
<proteinExistence type="predicted"/>
<dbReference type="EMBL" id="RBWW01000001">
    <property type="protein sequence ID" value="RKS82762.1"/>
    <property type="molecule type" value="Genomic_DNA"/>
</dbReference>
<organism evidence="3 4">
    <name type="scientific">Haloarcula quadrata</name>
    <dbReference type="NCBI Taxonomy" id="182779"/>
    <lineage>
        <taxon>Archaea</taxon>
        <taxon>Methanobacteriati</taxon>
        <taxon>Methanobacteriota</taxon>
        <taxon>Stenosarchaea group</taxon>
        <taxon>Halobacteria</taxon>
        <taxon>Halobacteriales</taxon>
        <taxon>Haloarculaceae</taxon>
        <taxon>Haloarcula</taxon>
    </lineage>
</organism>
<dbReference type="Proteomes" id="UP000268233">
    <property type="component" value="Unassembled WGS sequence"/>
</dbReference>